<feature type="region of interest" description="Disordered" evidence="1">
    <location>
        <begin position="1"/>
        <end position="24"/>
    </location>
</feature>
<organism evidence="3 4">
    <name type="scientific">Anthostomella pinea</name>
    <dbReference type="NCBI Taxonomy" id="933095"/>
    <lineage>
        <taxon>Eukaryota</taxon>
        <taxon>Fungi</taxon>
        <taxon>Dikarya</taxon>
        <taxon>Ascomycota</taxon>
        <taxon>Pezizomycotina</taxon>
        <taxon>Sordariomycetes</taxon>
        <taxon>Xylariomycetidae</taxon>
        <taxon>Xylariales</taxon>
        <taxon>Xylariaceae</taxon>
        <taxon>Anthostomella</taxon>
    </lineage>
</organism>
<keyword evidence="2" id="KW-1133">Transmembrane helix</keyword>
<keyword evidence="2" id="KW-0472">Membrane</keyword>
<evidence type="ECO:0000313" key="4">
    <source>
        <dbReference type="Proteomes" id="UP001295740"/>
    </source>
</evidence>
<sequence length="208" mass="23407">MVTHESHAPSGAPKPSGPYEPYRGPPNQFNMGARRFSSIPLMVLLYSAAMPFTPVGWLFPVEGAFIVDRLCAGLIVLCACWFQWQISGLNHAITITIPGPSRQTIRSGRMDRSGGGGMMFIWQTSNYWPYAACETLLLVLAEFGPSEILRRSIVCGVLAGLWIVGFNATPRSYRIWAWEQIKALWFWIVLRELLDVGRANVARRSRRY</sequence>
<dbReference type="Proteomes" id="UP001295740">
    <property type="component" value="Unassembled WGS sequence"/>
</dbReference>
<accession>A0AAI8VVY7</accession>
<keyword evidence="4" id="KW-1185">Reference proteome</keyword>
<dbReference type="EMBL" id="CAUWAG010000018">
    <property type="protein sequence ID" value="CAJ2512061.1"/>
    <property type="molecule type" value="Genomic_DNA"/>
</dbReference>
<proteinExistence type="predicted"/>
<feature type="transmembrane region" description="Helical" evidence="2">
    <location>
        <begin position="39"/>
        <end position="59"/>
    </location>
</feature>
<evidence type="ECO:0000256" key="1">
    <source>
        <dbReference type="SAM" id="MobiDB-lite"/>
    </source>
</evidence>
<reference evidence="3" key="1">
    <citation type="submission" date="2023-10" db="EMBL/GenBank/DDBJ databases">
        <authorList>
            <person name="Hackl T."/>
        </authorList>
    </citation>
    <scope>NUCLEOTIDE SEQUENCE</scope>
</reference>
<gene>
    <name evidence="3" type="ORF">KHLLAP_LOCUS12529</name>
</gene>
<name>A0AAI8VVY7_9PEZI</name>
<protein>
    <submittedName>
        <fullName evidence="3">Uu.00g076860.m01.CDS01</fullName>
    </submittedName>
</protein>
<keyword evidence="2" id="KW-0812">Transmembrane</keyword>
<dbReference type="AlphaFoldDB" id="A0AAI8VVY7"/>
<evidence type="ECO:0000256" key="2">
    <source>
        <dbReference type="SAM" id="Phobius"/>
    </source>
</evidence>
<evidence type="ECO:0000313" key="3">
    <source>
        <dbReference type="EMBL" id="CAJ2512061.1"/>
    </source>
</evidence>
<comment type="caution">
    <text evidence="3">The sequence shown here is derived from an EMBL/GenBank/DDBJ whole genome shotgun (WGS) entry which is preliminary data.</text>
</comment>